<dbReference type="Pfam" id="PF04114">
    <property type="entry name" value="Gaa1"/>
    <property type="match status" value="1"/>
</dbReference>
<gene>
    <name evidence="2" type="ORF">GIB67_004404</name>
</gene>
<dbReference type="PANTHER" id="PTHR13304">
    <property type="entry name" value="GLYCOSYLPHOSPHATIDYLINOSITOL ANCHOR ATTACHMENT 1 PROTEIN"/>
    <property type="match status" value="1"/>
</dbReference>
<dbReference type="PIRSF" id="PIRSF036762">
    <property type="entry name" value="GAA1"/>
    <property type="match status" value="1"/>
</dbReference>
<feature type="transmembrane region" description="Helical" evidence="1">
    <location>
        <begin position="498"/>
        <end position="522"/>
    </location>
</feature>
<keyword evidence="1" id="KW-0472">Membrane</keyword>
<evidence type="ECO:0000313" key="2">
    <source>
        <dbReference type="EMBL" id="KAF6157466.1"/>
    </source>
</evidence>
<evidence type="ECO:0008006" key="4">
    <source>
        <dbReference type="Google" id="ProtNLM"/>
    </source>
</evidence>
<reference evidence="2 3" key="1">
    <citation type="journal article" date="2020" name="IScience">
        <title>Genome Sequencing of the Endangered Kingdonia uniflora (Circaeasteraceae, Ranunculales) Reveals Potential Mechanisms of Evolutionary Specialization.</title>
        <authorList>
            <person name="Sun Y."/>
            <person name="Deng T."/>
            <person name="Zhang A."/>
            <person name="Moore M.J."/>
            <person name="Landis J.B."/>
            <person name="Lin N."/>
            <person name="Zhang H."/>
            <person name="Zhang X."/>
            <person name="Huang J."/>
            <person name="Zhang X."/>
            <person name="Sun H."/>
            <person name="Wang H."/>
        </authorList>
    </citation>
    <scope>NUCLEOTIDE SEQUENCE [LARGE SCALE GENOMIC DNA]</scope>
    <source>
        <strain evidence="2">TB1705</strain>
        <tissue evidence="2">Leaf</tissue>
    </source>
</reference>
<dbReference type="GO" id="GO:0016255">
    <property type="term" value="P:attachment of GPI anchor to protein"/>
    <property type="evidence" value="ECO:0007669"/>
    <property type="project" value="TreeGrafter"/>
</dbReference>
<dbReference type="Proteomes" id="UP000541444">
    <property type="component" value="Unassembled WGS sequence"/>
</dbReference>
<dbReference type="EMBL" id="JACGCM010001275">
    <property type="protein sequence ID" value="KAF6157466.1"/>
    <property type="molecule type" value="Genomic_DNA"/>
</dbReference>
<organism evidence="2 3">
    <name type="scientific">Kingdonia uniflora</name>
    <dbReference type="NCBI Taxonomy" id="39325"/>
    <lineage>
        <taxon>Eukaryota</taxon>
        <taxon>Viridiplantae</taxon>
        <taxon>Streptophyta</taxon>
        <taxon>Embryophyta</taxon>
        <taxon>Tracheophyta</taxon>
        <taxon>Spermatophyta</taxon>
        <taxon>Magnoliopsida</taxon>
        <taxon>Ranunculales</taxon>
        <taxon>Circaeasteraceae</taxon>
        <taxon>Kingdonia</taxon>
    </lineage>
</organism>
<feature type="transmembrane region" description="Helical" evidence="1">
    <location>
        <begin position="675"/>
        <end position="694"/>
    </location>
</feature>
<name>A0A7J7MRF1_9MAGN</name>
<evidence type="ECO:0000313" key="3">
    <source>
        <dbReference type="Proteomes" id="UP000541444"/>
    </source>
</evidence>
<keyword evidence="3" id="KW-1185">Reference proteome</keyword>
<feature type="transmembrane region" description="Helical" evidence="1">
    <location>
        <begin position="570"/>
        <end position="589"/>
    </location>
</feature>
<feature type="transmembrane region" description="Helical" evidence="1">
    <location>
        <begin position="624"/>
        <end position="646"/>
    </location>
</feature>
<protein>
    <recommendedName>
        <fullName evidence="4">Glycosylphosphatidylinositol anchor attachment 1 protein</fullName>
    </recommendedName>
</protein>
<proteinExistence type="predicted"/>
<dbReference type="OrthoDB" id="445301at2759"/>
<sequence length="696" mass="77138">MAEKESEDPKLKPRLLVRIGVFIISHSAFVSVVCFTAGILALILLPVLAKNTYVSENALMPGSDNPMFSGHETMEAKRLVKDIMSIKRKSEDAGTEIPRVLAHRIAESGAEVYHHKFHAQKNQFDALDFFSGSSYSSMTQEKHNCNAHGVNSVGIIRAPQGDGKEAIVLVTPYNSTNIQLCEALSLGLAYSIFSLFSRVNWLAKDIIWLAADSRYGEYVSVSAWLKDYHNPVFISSHNLDNDICEFEDNPITEDRTPDIFRRAGTMAAALVLKVADTEKQNGKDTLSIYAEASNGQMPNLDLINVVHYLAVHRQGLRVKVNKILVLFNSSWLKVIGEILEFIGKIAKGLNPKWQFGISAADYVEGTATLASSIYNQALGVPTGSHGAFRDYQVDAITLEISPKLDLSNEARQSEFFLRGGRLIEGVVRSVNNLLEKFHQSFFLYLMTGPSKFVSVGVYMIGFALLIAPLPIVAASLYSEASKQDSTSGAHVPPKSRMWLHAAKTVFLVHLWGTLVSLLPSLIYQLPNRTALTSMLSWVSLSFLTLLALYGVLGSPYSYPSRPLSQNKEWAILKSVMIAFASIGLGTMSIINFATAQIAALLIVPMCLISRPLKLADRDKRFRGLMFAACNIVLLFIGFPPVSFLMLKGWSDGFGNSVGDFWNWAESLWLWNSATYLYLMMIHLPCWVLCIHVLLHP</sequence>
<dbReference type="PANTHER" id="PTHR13304:SF0">
    <property type="entry name" value="GLYCOSYLPHOSPHATIDYLINOSITOL ANCHOR ATTACHMENT 1 PROTEIN"/>
    <property type="match status" value="1"/>
</dbReference>
<feature type="transmembrane region" description="Helical" evidence="1">
    <location>
        <begin position="21"/>
        <end position="49"/>
    </location>
</feature>
<keyword evidence="1" id="KW-0812">Transmembrane</keyword>
<feature type="transmembrane region" description="Helical" evidence="1">
    <location>
        <begin position="595"/>
        <end position="612"/>
    </location>
</feature>
<evidence type="ECO:0000256" key="1">
    <source>
        <dbReference type="SAM" id="Phobius"/>
    </source>
</evidence>
<feature type="transmembrane region" description="Helical" evidence="1">
    <location>
        <begin position="534"/>
        <end position="558"/>
    </location>
</feature>
<dbReference type="GO" id="GO:0042765">
    <property type="term" value="C:GPI-anchor transamidase complex"/>
    <property type="evidence" value="ECO:0007669"/>
    <property type="project" value="InterPro"/>
</dbReference>
<comment type="caution">
    <text evidence="2">The sequence shown here is derived from an EMBL/GenBank/DDBJ whole genome shotgun (WGS) entry which is preliminary data.</text>
</comment>
<dbReference type="InterPro" id="IPR007246">
    <property type="entry name" value="Gaa1"/>
</dbReference>
<dbReference type="AlphaFoldDB" id="A0A7J7MRF1"/>
<feature type="transmembrane region" description="Helical" evidence="1">
    <location>
        <begin position="455"/>
        <end position="477"/>
    </location>
</feature>
<keyword evidence="1" id="KW-1133">Transmembrane helix</keyword>
<accession>A0A7J7MRF1</accession>